<gene>
    <name evidence="1" type="ORF">NE686_10955</name>
</gene>
<dbReference type="Proteomes" id="UP001524478">
    <property type="component" value="Unassembled WGS sequence"/>
</dbReference>
<dbReference type="EMBL" id="JANGAC010000007">
    <property type="protein sequence ID" value="MCQ4923609.1"/>
    <property type="molecule type" value="Genomic_DNA"/>
</dbReference>
<protein>
    <submittedName>
        <fullName evidence="1">Uncharacterized protein</fullName>
    </submittedName>
</protein>
<evidence type="ECO:0000313" key="2">
    <source>
        <dbReference type="Proteomes" id="UP001524478"/>
    </source>
</evidence>
<reference evidence="1 2" key="1">
    <citation type="submission" date="2022-06" db="EMBL/GenBank/DDBJ databases">
        <title>Isolation of gut microbiota from human fecal samples.</title>
        <authorList>
            <person name="Pamer E.G."/>
            <person name="Barat B."/>
            <person name="Waligurski E."/>
            <person name="Medina S."/>
            <person name="Paddock L."/>
            <person name="Mostad J."/>
        </authorList>
    </citation>
    <scope>NUCLEOTIDE SEQUENCE [LARGE SCALE GENOMIC DNA]</scope>
    <source>
        <strain evidence="1 2">DFI.7.95</strain>
    </source>
</reference>
<comment type="caution">
    <text evidence="1">The sequence shown here is derived from an EMBL/GenBank/DDBJ whole genome shotgun (WGS) entry which is preliminary data.</text>
</comment>
<evidence type="ECO:0000313" key="1">
    <source>
        <dbReference type="EMBL" id="MCQ4923609.1"/>
    </source>
</evidence>
<sequence length="79" mass="9459">MDFYRARENDFKYIKYKKSLIHNTTLIACEEDNVIGVLEYEINTIEEADKDLANRIVTPEEYERLWINKCQTYLKSMSS</sequence>
<accession>A0ABT1SAY5</accession>
<dbReference type="PROSITE" id="PS51257">
    <property type="entry name" value="PROKAR_LIPOPROTEIN"/>
    <property type="match status" value="1"/>
</dbReference>
<organism evidence="1 2">
    <name type="scientific">Tissierella carlieri</name>
    <dbReference type="NCBI Taxonomy" id="689904"/>
    <lineage>
        <taxon>Bacteria</taxon>
        <taxon>Bacillati</taxon>
        <taxon>Bacillota</taxon>
        <taxon>Tissierellia</taxon>
        <taxon>Tissierellales</taxon>
        <taxon>Tissierellaceae</taxon>
        <taxon>Tissierella</taxon>
    </lineage>
</organism>
<dbReference type="RefSeq" id="WP_216563156.1">
    <property type="nucleotide sequence ID" value="NZ_CP172320.1"/>
</dbReference>
<proteinExistence type="predicted"/>
<keyword evidence="2" id="KW-1185">Reference proteome</keyword>
<name>A0ABT1SAY5_9FIRM</name>